<name>A0AAV7UFK7_PLEWA</name>
<evidence type="ECO:0000313" key="1">
    <source>
        <dbReference type="EMBL" id="KAJ1186467.1"/>
    </source>
</evidence>
<accession>A0AAV7UFK7</accession>
<dbReference type="AlphaFoldDB" id="A0AAV7UFK7"/>
<proteinExistence type="predicted"/>
<evidence type="ECO:0000313" key="2">
    <source>
        <dbReference type="Proteomes" id="UP001066276"/>
    </source>
</evidence>
<sequence length="106" mass="11377">MTLMFLFEGGTASRKSRLNCIRQPHGPRAGGSGGARARVFRKVPALALVGSPHFGREVPALRSAPQAGEVISASTAQPSGLVYRSSRAAARDVVWWLRLLDSRHPS</sequence>
<organism evidence="1 2">
    <name type="scientific">Pleurodeles waltl</name>
    <name type="common">Iberian ribbed newt</name>
    <dbReference type="NCBI Taxonomy" id="8319"/>
    <lineage>
        <taxon>Eukaryota</taxon>
        <taxon>Metazoa</taxon>
        <taxon>Chordata</taxon>
        <taxon>Craniata</taxon>
        <taxon>Vertebrata</taxon>
        <taxon>Euteleostomi</taxon>
        <taxon>Amphibia</taxon>
        <taxon>Batrachia</taxon>
        <taxon>Caudata</taxon>
        <taxon>Salamandroidea</taxon>
        <taxon>Salamandridae</taxon>
        <taxon>Pleurodelinae</taxon>
        <taxon>Pleurodeles</taxon>
    </lineage>
</organism>
<comment type="caution">
    <text evidence="1">The sequence shown here is derived from an EMBL/GenBank/DDBJ whole genome shotgun (WGS) entry which is preliminary data.</text>
</comment>
<gene>
    <name evidence="1" type="ORF">NDU88_003248</name>
</gene>
<protein>
    <submittedName>
        <fullName evidence="1">Uncharacterized protein</fullName>
    </submittedName>
</protein>
<dbReference type="EMBL" id="JANPWB010000005">
    <property type="protein sequence ID" value="KAJ1186467.1"/>
    <property type="molecule type" value="Genomic_DNA"/>
</dbReference>
<keyword evidence="2" id="KW-1185">Reference proteome</keyword>
<reference evidence="1" key="1">
    <citation type="journal article" date="2022" name="bioRxiv">
        <title>Sequencing and chromosome-scale assembly of the giantPleurodeles waltlgenome.</title>
        <authorList>
            <person name="Brown T."/>
            <person name="Elewa A."/>
            <person name="Iarovenko S."/>
            <person name="Subramanian E."/>
            <person name="Araus A.J."/>
            <person name="Petzold A."/>
            <person name="Susuki M."/>
            <person name="Suzuki K.-i.T."/>
            <person name="Hayashi T."/>
            <person name="Toyoda A."/>
            <person name="Oliveira C."/>
            <person name="Osipova E."/>
            <person name="Leigh N.D."/>
            <person name="Simon A."/>
            <person name="Yun M.H."/>
        </authorList>
    </citation>
    <scope>NUCLEOTIDE SEQUENCE</scope>
    <source>
        <strain evidence="1">20211129_DDA</strain>
        <tissue evidence="1">Liver</tissue>
    </source>
</reference>
<dbReference type="Proteomes" id="UP001066276">
    <property type="component" value="Chromosome 3_1"/>
</dbReference>